<evidence type="ECO:0000313" key="12">
    <source>
        <dbReference type="Proteomes" id="UP000199355"/>
    </source>
</evidence>
<dbReference type="PANTHER" id="PTHR30033">
    <property type="entry name" value="FLAGELLAR HOOK-ASSOCIATED PROTEIN 1"/>
    <property type="match status" value="1"/>
</dbReference>
<evidence type="ECO:0000256" key="5">
    <source>
        <dbReference type="ARBA" id="ARBA00022525"/>
    </source>
</evidence>
<dbReference type="NCBIfam" id="TIGR02492">
    <property type="entry name" value="flgK_ends"/>
    <property type="match status" value="1"/>
</dbReference>
<feature type="coiled-coil region" evidence="7">
    <location>
        <begin position="164"/>
        <end position="191"/>
    </location>
</feature>
<feature type="domain" description="Flagellar basal-body/hook protein C-terminal" evidence="9">
    <location>
        <begin position="670"/>
        <end position="708"/>
    </location>
</feature>
<dbReference type="GO" id="GO:0005198">
    <property type="term" value="F:structural molecule activity"/>
    <property type="evidence" value="ECO:0007669"/>
    <property type="project" value="InterPro"/>
</dbReference>
<dbReference type="InterPro" id="IPR053927">
    <property type="entry name" value="FlgK_helical"/>
</dbReference>
<dbReference type="InterPro" id="IPR019776">
    <property type="entry name" value="Flagellar_basal_body_rod_CS"/>
</dbReference>
<evidence type="ECO:0000259" key="8">
    <source>
        <dbReference type="Pfam" id="PF00460"/>
    </source>
</evidence>
<dbReference type="Pfam" id="PF00460">
    <property type="entry name" value="Flg_bb_rod"/>
    <property type="match status" value="1"/>
</dbReference>
<keyword evidence="11" id="KW-0969">Cilium</keyword>
<keyword evidence="5" id="KW-0964">Secreted</keyword>
<dbReference type="GO" id="GO:0009424">
    <property type="term" value="C:bacterial-type flagellum hook"/>
    <property type="evidence" value="ECO:0007669"/>
    <property type="project" value="InterPro"/>
</dbReference>
<dbReference type="EMBL" id="FNBX01000008">
    <property type="protein sequence ID" value="SDF57568.1"/>
    <property type="molecule type" value="Genomic_DNA"/>
</dbReference>
<accession>A0A1G7M6Y3</accession>
<comment type="similarity">
    <text evidence="3">Belongs to the flagella basal body rod proteins family.</text>
</comment>
<keyword evidence="7" id="KW-0175">Coiled coil</keyword>
<dbReference type="GO" id="GO:0005576">
    <property type="term" value="C:extracellular region"/>
    <property type="evidence" value="ECO:0007669"/>
    <property type="project" value="UniProtKB-SubCell"/>
</dbReference>
<evidence type="ECO:0000256" key="1">
    <source>
        <dbReference type="ARBA" id="ARBA00004365"/>
    </source>
</evidence>
<keyword evidence="11" id="KW-0966">Cell projection</keyword>
<evidence type="ECO:0000256" key="3">
    <source>
        <dbReference type="ARBA" id="ARBA00009677"/>
    </source>
</evidence>
<dbReference type="InterPro" id="IPR010930">
    <property type="entry name" value="Flg_bb/hook_C_dom"/>
</dbReference>
<dbReference type="InterPro" id="IPR002371">
    <property type="entry name" value="FlgK"/>
</dbReference>
<evidence type="ECO:0000256" key="2">
    <source>
        <dbReference type="ARBA" id="ARBA00004613"/>
    </source>
</evidence>
<dbReference type="PANTHER" id="PTHR30033:SF1">
    <property type="entry name" value="FLAGELLAR HOOK-ASSOCIATED PROTEIN 1"/>
    <property type="match status" value="1"/>
</dbReference>
<evidence type="ECO:0000259" key="10">
    <source>
        <dbReference type="Pfam" id="PF22638"/>
    </source>
</evidence>
<evidence type="ECO:0000256" key="4">
    <source>
        <dbReference type="ARBA" id="ARBA00016244"/>
    </source>
</evidence>
<dbReference type="Pfam" id="PF22638">
    <property type="entry name" value="FlgK_D1"/>
    <property type="match status" value="1"/>
</dbReference>
<keyword evidence="6" id="KW-0975">Bacterial flagellum</keyword>
<dbReference type="AlphaFoldDB" id="A0A1G7M6Y3"/>
<dbReference type="GO" id="GO:0044780">
    <property type="term" value="P:bacterial-type flagellum assembly"/>
    <property type="evidence" value="ECO:0007669"/>
    <property type="project" value="InterPro"/>
</dbReference>
<evidence type="ECO:0000256" key="6">
    <source>
        <dbReference type="ARBA" id="ARBA00023143"/>
    </source>
</evidence>
<dbReference type="Proteomes" id="UP000199355">
    <property type="component" value="Unassembled WGS sequence"/>
</dbReference>
<evidence type="ECO:0000259" key="9">
    <source>
        <dbReference type="Pfam" id="PF06429"/>
    </source>
</evidence>
<reference evidence="12" key="1">
    <citation type="submission" date="2016-10" db="EMBL/GenBank/DDBJ databases">
        <authorList>
            <person name="Varghese N."/>
            <person name="Submissions S."/>
        </authorList>
    </citation>
    <scope>NUCLEOTIDE SEQUENCE [LARGE SCALE GENOMIC DNA]</scope>
    <source>
        <strain evidence="12">KHC7</strain>
    </source>
</reference>
<evidence type="ECO:0000256" key="7">
    <source>
        <dbReference type="SAM" id="Coils"/>
    </source>
</evidence>
<feature type="domain" description="Flagellar basal body rod protein N-terminal" evidence="8">
    <location>
        <begin position="7"/>
        <end position="36"/>
    </location>
</feature>
<sequence length="710" mass="76693">MLSGLLNLGYTALTAAQAWISVTGSNIANADTEGYTRRYVDQRDGGTITTKPGGESLGVNAQQVLRYFDAFLESSYVRQSTNSARWSEQETIMSSVENLFNESNRTGISGTLTEFFTAWSDLAQRPDDTATRESLLSYADSLSDMLTSTVDSLKAIQDEMDVSINQAVDRVNTLSKSIADLNNQINARTREGVSNPNDLLDQRDQMVRELAGLIDVETTDNGGGDFTVQLSTGQPLVQGQSSFELDVLDARAESRLTADSTYTGSVEFDGTDSHEYTLEMVTGGDVGDTPPPSFRVSLDGGKTWLRDEDGQELHYTVTDNDGDGQVDPVQVKDLKISFSETTGFTAGDKFDIVPKTGLYWIEPTRGAQNITPQTYLDGTENQNRTTGGTLTAYFSVRDDNCGRYLDELDAVASSLIWEVNRIHSQGTGNTLLDYSQGQQQVESSTQALGSAQSILPNADRLQSGNVNFYFYDKTTGEYVTSGMLDFDSSTAEVENFDPSVHSLEDVANAINSSFPDPNNAGQNLLKASIQDGRLLIETNSASNVQFALGADTSGLMAALGVNAFFTGTGADDLAVNSQMHSDVNYIAAGQVNGQYQVNAGDNATATAIAKLADTTVTISTVWKTVSNQTISQYYANLVTTVGADTRSVQTNAEYHTALTSDLEDQVSSVTGVNLDEEMANLIKYQHSYTAAAKLITTADQMLQTLLGLKE</sequence>
<proteinExistence type="inferred from homology"/>
<evidence type="ECO:0000313" key="11">
    <source>
        <dbReference type="EMBL" id="SDF57568.1"/>
    </source>
</evidence>
<name>A0A1G7M6Y3_9BACT</name>
<dbReference type="PRINTS" id="PR01005">
    <property type="entry name" value="FLGHOOKAP1"/>
</dbReference>
<dbReference type="SUPFAM" id="SSF64518">
    <property type="entry name" value="Phase 1 flagellin"/>
    <property type="match status" value="2"/>
</dbReference>
<keyword evidence="12" id="KW-1185">Reference proteome</keyword>
<protein>
    <recommendedName>
        <fullName evidence="4">Flagellar hook-associated protein 1</fullName>
    </recommendedName>
</protein>
<dbReference type="InterPro" id="IPR001444">
    <property type="entry name" value="Flag_bb_rod_N"/>
</dbReference>
<comment type="subcellular location">
    <subcellularLocation>
        <location evidence="1">Bacterial flagellum</location>
    </subcellularLocation>
    <subcellularLocation>
        <location evidence="2">Secreted</location>
    </subcellularLocation>
</comment>
<dbReference type="RefSeq" id="WP_092153486.1">
    <property type="nucleotide sequence ID" value="NZ_FNBX01000008.1"/>
</dbReference>
<feature type="domain" description="Flagellar hook-associated protein FlgK helical" evidence="10">
    <location>
        <begin position="93"/>
        <end position="255"/>
    </location>
</feature>
<gene>
    <name evidence="11" type="ORF">SAMN05192586_10827</name>
</gene>
<dbReference type="OrthoDB" id="9802553at2"/>
<dbReference type="Pfam" id="PF06429">
    <property type="entry name" value="Flg_bbr_C"/>
    <property type="match status" value="1"/>
</dbReference>
<keyword evidence="11" id="KW-0282">Flagellum</keyword>
<organism evidence="11 12">
    <name type="scientific">Desulfovibrio legallii</name>
    <dbReference type="NCBI Taxonomy" id="571438"/>
    <lineage>
        <taxon>Bacteria</taxon>
        <taxon>Pseudomonadati</taxon>
        <taxon>Thermodesulfobacteriota</taxon>
        <taxon>Desulfovibrionia</taxon>
        <taxon>Desulfovibrionales</taxon>
        <taxon>Desulfovibrionaceae</taxon>
        <taxon>Desulfovibrio</taxon>
    </lineage>
</organism>
<dbReference type="STRING" id="571438.SAMN05192586_10827"/>
<dbReference type="PROSITE" id="PS00588">
    <property type="entry name" value="FLAGELLA_BB_ROD"/>
    <property type="match status" value="1"/>
</dbReference>